<dbReference type="KEGG" id="cgh:CGC50_04715"/>
<dbReference type="SUPFAM" id="SSF48452">
    <property type="entry name" value="TPR-like"/>
    <property type="match status" value="1"/>
</dbReference>
<evidence type="ECO:0000313" key="5">
    <source>
        <dbReference type="EMBL" id="ATA86525.1"/>
    </source>
</evidence>
<organism evidence="5 6">
    <name type="scientific">Capnocytophaga gingivalis</name>
    <dbReference type="NCBI Taxonomy" id="1017"/>
    <lineage>
        <taxon>Bacteria</taxon>
        <taxon>Pseudomonadati</taxon>
        <taxon>Bacteroidota</taxon>
        <taxon>Flavobacteriia</taxon>
        <taxon>Flavobacteriales</taxon>
        <taxon>Flavobacteriaceae</taxon>
        <taxon>Capnocytophaga</taxon>
    </lineage>
</organism>
<dbReference type="EMBL" id="CP022386">
    <property type="protein sequence ID" value="ATA86525.1"/>
    <property type="molecule type" value="Genomic_DNA"/>
</dbReference>
<feature type="transmembrane region" description="Helical" evidence="2">
    <location>
        <begin position="134"/>
        <end position="155"/>
    </location>
</feature>
<keyword evidence="1" id="KW-0802">TPR repeat</keyword>
<evidence type="ECO:0000256" key="1">
    <source>
        <dbReference type="PROSITE-ProRule" id="PRU00339"/>
    </source>
</evidence>
<dbReference type="Proteomes" id="UP000217250">
    <property type="component" value="Chromosome"/>
</dbReference>
<dbReference type="AlphaFoldDB" id="A0A250FQ65"/>
<feature type="domain" description="SH3b" evidence="4">
    <location>
        <begin position="201"/>
        <end position="251"/>
    </location>
</feature>
<feature type="transmembrane region" description="Helical" evidence="2">
    <location>
        <begin position="162"/>
        <end position="182"/>
    </location>
</feature>
<accession>A0A250FQ65</accession>
<evidence type="ECO:0000313" key="6">
    <source>
        <dbReference type="Proteomes" id="UP000217250"/>
    </source>
</evidence>
<dbReference type="Pfam" id="PF13432">
    <property type="entry name" value="TPR_16"/>
    <property type="match status" value="1"/>
</dbReference>
<evidence type="ECO:0000259" key="4">
    <source>
        <dbReference type="Pfam" id="PF08239"/>
    </source>
</evidence>
<evidence type="ECO:0000256" key="3">
    <source>
        <dbReference type="SAM" id="SignalP"/>
    </source>
</evidence>
<evidence type="ECO:0000256" key="2">
    <source>
        <dbReference type="SAM" id="Phobius"/>
    </source>
</evidence>
<dbReference type="PROSITE" id="PS50293">
    <property type="entry name" value="TPR_REGION"/>
    <property type="match status" value="1"/>
</dbReference>
<dbReference type="GeneID" id="84807864"/>
<dbReference type="SMART" id="SM00028">
    <property type="entry name" value="TPR"/>
    <property type="match status" value="2"/>
</dbReference>
<dbReference type="Gene3D" id="1.25.40.10">
    <property type="entry name" value="Tetratricopeptide repeat domain"/>
    <property type="match status" value="1"/>
</dbReference>
<name>A0A250FQ65_9FLAO</name>
<reference evidence="6" key="1">
    <citation type="submission" date="2017-06" db="EMBL/GenBank/DDBJ databases">
        <title>Capnocytophaga spp. assemblies.</title>
        <authorList>
            <person name="Gulvik C.A."/>
        </authorList>
    </citation>
    <scope>NUCLEOTIDE SEQUENCE [LARGE SCALE GENOMIC DNA]</scope>
    <source>
        <strain evidence="6">H1496</strain>
    </source>
</reference>
<dbReference type="Gene3D" id="2.30.30.40">
    <property type="entry name" value="SH3 Domains"/>
    <property type="match status" value="1"/>
</dbReference>
<dbReference type="InterPro" id="IPR019734">
    <property type="entry name" value="TPR_rpt"/>
</dbReference>
<keyword evidence="3" id="KW-0732">Signal</keyword>
<keyword evidence="2" id="KW-1133">Transmembrane helix</keyword>
<gene>
    <name evidence="5" type="ORF">CGC50_04715</name>
</gene>
<dbReference type="InterPro" id="IPR003646">
    <property type="entry name" value="SH3-like_bac-type"/>
</dbReference>
<feature type="signal peptide" evidence="3">
    <location>
        <begin position="1"/>
        <end position="22"/>
    </location>
</feature>
<dbReference type="PROSITE" id="PS50005">
    <property type="entry name" value="TPR"/>
    <property type="match status" value="1"/>
</dbReference>
<dbReference type="Pfam" id="PF08239">
    <property type="entry name" value="SH3_3"/>
    <property type="match status" value="1"/>
</dbReference>
<dbReference type="RefSeq" id="WP_095909896.1">
    <property type="nucleotide sequence ID" value="NZ_CP022386.1"/>
</dbReference>
<sequence>MSKLLSITYYLLSIICIGSASAQSNAELFAQAGSAYNRGDWQEAIDNYRRILSKGEASASLYYNLANAYYKTEDVAHSIYYYEKALELSPEDKAIQNNLKYAQQMALDAIVPLPKLWSQRAMEALSRWNSPNGWGVWAVVSMCLFAGFFFCYYFLEKILYKRIFFTLMVVAFLGSVSSFFLGRTVSHYVHSNHYGILFDKEVRLYEQPNTYSKEVFSLHEGAKVEILDQFKEWYKLKVADGRIGWAKKHSLRKI</sequence>
<keyword evidence="2" id="KW-0472">Membrane</keyword>
<dbReference type="OrthoDB" id="9776208at2"/>
<feature type="chain" id="PRO_5013190947" description="SH3b domain-containing protein" evidence="3">
    <location>
        <begin position="23"/>
        <end position="254"/>
    </location>
</feature>
<protein>
    <recommendedName>
        <fullName evidence="4">SH3b domain-containing protein</fullName>
    </recommendedName>
</protein>
<feature type="repeat" description="TPR" evidence="1">
    <location>
        <begin position="59"/>
        <end position="92"/>
    </location>
</feature>
<keyword evidence="2" id="KW-0812">Transmembrane</keyword>
<dbReference type="InterPro" id="IPR011990">
    <property type="entry name" value="TPR-like_helical_dom_sf"/>
</dbReference>
<proteinExistence type="predicted"/>